<dbReference type="EMBL" id="CP022129">
    <property type="protein sequence ID" value="ASF46671.1"/>
    <property type="molecule type" value="Genomic_DNA"/>
</dbReference>
<dbReference type="Pfam" id="PF02624">
    <property type="entry name" value="YcaO"/>
    <property type="match status" value="1"/>
</dbReference>
<dbReference type="PANTHER" id="PTHR37809:SF1">
    <property type="entry name" value="RIBOSOMAL PROTEIN S12 METHYLTHIOTRANSFERASE ACCESSORY FACTOR YCAO"/>
    <property type="match status" value="1"/>
</dbReference>
<dbReference type="SUPFAM" id="SSF69572">
    <property type="entry name" value="Activating enzymes of the ubiquitin-like proteins"/>
    <property type="match status" value="1"/>
</dbReference>
<evidence type="ECO:0000259" key="1">
    <source>
        <dbReference type="PROSITE" id="PS51664"/>
    </source>
</evidence>
<dbReference type="Gene3D" id="3.30.1330.230">
    <property type="match status" value="2"/>
</dbReference>
<dbReference type="Pfam" id="PF21084">
    <property type="entry name" value="WHD_DUF4423_like"/>
    <property type="match status" value="1"/>
</dbReference>
<protein>
    <recommendedName>
        <fullName evidence="1">YcaO domain-containing protein</fullName>
    </recommendedName>
</protein>
<accession>A0A1Z4BZI5</accession>
<dbReference type="PROSITE" id="PS51664">
    <property type="entry name" value="YCAO"/>
    <property type="match status" value="1"/>
</dbReference>
<evidence type="ECO:0000313" key="3">
    <source>
        <dbReference type="Proteomes" id="UP000197019"/>
    </source>
</evidence>
<organism evidence="2 3">
    <name type="scientific">Methylovulum psychrotolerans</name>
    <dbReference type="NCBI Taxonomy" id="1704499"/>
    <lineage>
        <taxon>Bacteria</taxon>
        <taxon>Pseudomonadati</taxon>
        <taxon>Pseudomonadota</taxon>
        <taxon>Gammaproteobacteria</taxon>
        <taxon>Methylococcales</taxon>
        <taxon>Methylococcaceae</taxon>
        <taxon>Methylovulum</taxon>
    </lineage>
</organism>
<dbReference type="InterPro" id="IPR049274">
    <property type="entry name" value="LynD/TruD_wHTH-like"/>
</dbReference>
<dbReference type="Gene3D" id="3.90.930.60">
    <property type="match status" value="1"/>
</dbReference>
<feature type="domain" description="YcaO" evidence="1">
    <location>
        <begin position="374"/>
        <end position="744"/>
    </location>
</feature>
<dbReference type="AlphaFoldDB" id="A0A1Z4BZI5"/>
<dbReference type="PANTHER" id="PTHR37809">
    <property type="entry name" value="RIBOSOMAL PROTEIN S12 METHYLTHIOTRANSFERASE ACCESSORY FACTOR YCAO"/>
    <property type="match status" value="1"/>
</dbReference>
<dbReference type="NCBIfam" id="TIGR00702">
    <property type="entry name" value="YcaO-type kinase domain"/>
    <property type="match status" value="1"/>
</dbReference>
<dbReference type="KEGG" id="mpsy:CEK71_11635"/>
<dbReference type="OrthoDB" id="2379922at2"/>
<dbReference type="InterPro" id="IPR035985">
    <property type="entry name" value="Ubiquitin-activating_enz"/>
</dbReference>
<proteinExistence type="predicted"/>
<dbReference type="GO" id="GO:0008641">
    <property type="term" value="F:ubiquitin-like modifier activating enzyme activity"/>
    <property type="evidence" value="ECO:0007669"/>
    <property type="project" value="InterPro"/>
</dbReference>
<dbReference type="NCBIfam" id="TIGR03882">
    <property type="entry name" value="cyclo_dehyd_2"/>
    <property type="match status" value="1"/>
</dbReference>
<dbReference type="NCBIfam" id="TIGR03604">
    <property type="entry name" value="TOMM_cyclo_SagD"/>
    <property type="match status" value="1"/>
</dbReference>
<gene>
    <name evidence="2" type="ORF">CEK71_11635</name>
</gene>
<dbReference type="InterPro" id="IPR022291">
    <property type="entry name" value="Bacteriocin_synth_cyclodeHase"/>
</dbReference>
<dbReference type="Gene3D" id="3.30.40.250">
    <property type="match status" value="1"/>
</dbReference>
<keyword evidence="3" id="KW-1185">Reference proteome</keyword>
<dbReference type="Gene3D" id="3.30.160.660">
    <property type="match status" value="1"/>
</dbReference>
<name>A0A1Z4BZI5_9GAMM</name>
<evidence type="ECO:0000313" key="2">
    <source>
        <dbReference type="EMBL" id="ASF46671.1"/>
    </source>
</evidence>
<reference evidence="2 3" key="1">
    <citation type="submission" date="2017-06" db="EMBL/GenBank/DDBJ databases">
        <title>Genome Sequencing of the methanotroph Methylovulum psychrotolerants str. HV10-M2 isolated from a high-altitude environment.</title>
        <authorList>
            <person name="Mateos-Rivera A."/>
        </authorList>
    </citation>
    <scope>NUCLEOTIDE SEQUENCE [LARGE SCALE GENOMIC DNA]</scope>
    <source>
        <strain evidence="2 3">HV10_M2</strain>
    </source>
</reference>
<dbReference type="Gene3D" id="3.40.50.720">
    <property type="entry name" value="NAD(P)-binding Rossmann-like Domain"/>
    <property type="match status" value="1"/>
</dbReference>
<dbReference type="InterPro" id="IPR027624">
    <property type="entry name" value="TOMM_cyclo_SagD"/>
</dbReference>
<dbReference type="Proteomes" id="UP000197019">
    <property type="component" value="Chromosome"/>
</dbReference>
<sequence>MLKRPIFKNHYQVTPIRGEGVLLLSEQDSKALYGSIYEAVAPLLDGRSADAVVAALAGRIDPAKVYYALLRLEQNGYTTELTDIAPEVAAFWHGLGLDPQAMQQHLQQQPVNLIALQPTFAEPVRQVFAELGIAVAETGQSALDVVLADDYLDLALSAHNRTALATGRPWLLAKLSGNEIWLGPIFVPGQTGCYECLRSRLERHQRARGFVADKLGVGLASLPLVLSPMSLALAARLLALETAKHLAGCTEQPLLGKVLSLNLATLQSQSHTLSRNPCCNGCGEPMPATLPAPIALVKRKVNFLQDGGHRAVSPDQTLRQYQHLVSPITGIVRVLEPVHQADGIAHVYVAGHNYAVPMDTLAFLRRNLRQASSGKGISDTQAKVSALCEAIERDAGLFTGQEHRITASYRELGDAAIHPAACMLYSERQFAGREACNAQGSHFNRIPEPFDDERPLFWSAAWSLTEQRHKYLPSQLLYFQAKAGDNCDTFYCFGCSNGNASGNNLEEAVLQGFCELVERDAVALWWYNRLAKPGVDIASFGEPYLLDLITYYGSLGRDAWALDLTSDLGLPVFVAISRVRTGKEHILFGFGCHLDARIALQRAFAEMNQMLGLANGCLESQGQLGDADTLAWLQTATVANQPYLLPDPAIAAKRRDDYPCLASGDLLTDILLCQRIVEGKGMEMLVLDQSKPDTGLAVVKVIVPGLRHFWARFAPGRLYDVPVQMGWLAEPLPEEALNPIAMFI</sequence>
<dbReference type="InterPro" id="IPR003776">
    <property type="entry name" value="YcaO-like_dom"/>
</dbReference>
<dbReference type="RefSeq" id="WP_088619543.1">
    <property type="nucleotide sequence ID" value="NZ_CP022129.1"/>
</dbReference>